<organism evidence="3 4">
    <name type="scientific">Pelagomonas calceolata</name>
    <dbReference type="NCBI Taxonomy" id="35677"/>
    <lineage>
        <taxon>Eukaryota</taxon>
        <taxon>Sar</taxon>
        <taxon>Stramenopiles</taxon>
        <taxon>Ochrophyta</taxon>
        <taxon>Pelagophyceae</taxon>
        <taxon>Pelagomonadales</taxon>
        <taxon>Pelagomonadaceae</taxon>
        <taxon>Pelagomonas</taxon>
    </lineage>
</organism>
<reference evidence="3" key="1">
    <citation type="submission" date="2021-11" db="EMBL/GenBank/DDBJ databases">
        <authorList>
            <consortium name="Genoscope - CEA"/>
            <person name="William W."/>
        </authorList>
    </citation>
    <scope>NUCLEOTIDE SEQUENCE</scope>
</reference>
<protein>
    <recommendedName>
        <fullName evidence="5">CHAT domain-containing protein</fullName>
    </recommendedName>
</protein>
<feature type="region of interest" description="Disordered" evidence="2">
    <location>
        <begin position="1710"/>
        <end position="1733"/>
    </location>
</feature>
<dbReference type="SUPFAM" id="SSF48371">
    <property type="entry name" value="ARM repeat"/>
    <property type="match status" value="2"/>
</dbReference>
<proteinExistence type="predicted"/>
<evidence type="ECO:0000256" key="1">
    <source>
        <dbReference type="PROSITE-ProRule" id="PRU00259"/>
    </source>
</evidence>
<dbReference type="InterPro" id="IPR011989">
    <property type="entry name" value="ARM-like"/>
</dbReference>
<accession>A0A8J2SD76</accession>
<evidence type="ECO:0000313" key="4">
    <source>
        <dbReference type="Proteomes" id="UP000789595"/>
    </source>
</evidence>
<comment type="caution">
    <text evidence="3">The sequence shown here is derived from an EMBL/GenBank/DDBJ whole genome shotgun (WGS) entry which is preliminary data.</text>
</comment>
<dbReference type="Proteomes" id="UP000789595">
    <property type="component" value="Unassembled WGS sequence"/>
</dbReference>
<feature type="region of interest" description="Disordered" evidence="2">
    <location>
        <begin position="954"/>
        <end position="986"/>
    </location>
</feature>
<dbReference type="PANTHER" id="PTHR24114">
    <property type="entry name" value="LEUCINE RICH REPEAT FAMILY PROTEIN"/>
    <property type="match status" value="1"/>
</dbReference>
<dbReference type="PROSITE" id="PS50176">
    <property type="entry name" value="ARM_REPEAT"/>
    <property type="match status" value="1"/>
</dbReference>
<dbReference type="InterPro" id="IPR000225">
    <property type="entry name" value="Armadillo"/>
</dbReference>
<feature type="compositionally biased region" description="Basic and acidic residues" evidence="2">
    <location>
        <begin position="954"/>
        <end position="963"/>
    </location>
</feature>
<dbReference type="Gene3D" id="3.80.10.10">
    <property type="entry name" value="Ribonuclease Inhibitor"/>
    <property type="match status" value="1"/>
</dbReference>
<feature type="region of interest" description="Disordered" evidence="2">
    <location>
        <begin position="899"/>
        <end position="918"/>
    </location>
</feature>
<name>A0A8J2SD76_9STRA</name>
<dbReference type="SUPFAM" id="SSF52540">
    <property type="entry name" value="P-loop containing nucleoside triphosphate hydrolases"/>
    <property type="match status" value="1"/>
</dbReference>
<feature type="region of interest" description="Disordered" evidence="2">
    <location>
        <begin position="806"/>
        <end position="828"/>
    </location>
</feature>
<dbReference type="InterPro" id="IPR032675">
    <property type="entry name" value="LRR_dom_sf"/>
</dbReference>
<gene>
    <name evidence="3" type="ORF">PECAL_2P28270</name>
</gene>
<dbReference type="OrthoDB" id="190216at2759"/>
<evidence type="ECO:0000256" key="2">
    <source>
        <dbReference type="SAM" id="MobiDB-lite"/>
    </source>
</evidence>
<feature type="compositionally biased region" description="Pro residues" evidence="2">
    <location>
        <begin position="1432"/>
        <end position="1449"/>
    </location>
</feature>
<feature type="compositionally biased region" description="Pro residues" evidence="2">
    <location>
        <begin position="1710"/>
        <end position="1721"/>
    </location>
</feature>
<feature type="repeat" description="ARM" evidence="1">
    <location>
        <begin position="392"/>
        <end position="436"/>
    </location>
</feature>
<keyword evidence="4" id="KW-1185">Reference proteome</keyword>
<sequence>MATQEQQQNDEPVLETAEDTARVSNAVDLLMDLCAERTNNHDETALDVVAHVGAEVRAMAAKVAATIKSKAHASVAVEDLQALHARAMSALETAGIPSSMEKVVAKLQAAQEEEPAVAIVEEKPPVNDDDQSTSRGVAFLKDVEAMHSAPSGELREAATRRVSLTFSGNDAPLRAAATRLGALGALAKAHEAAEQEGNTEVAISAARAAAALVPSEAEPLHLAALASPTLKMLRLVLEQSTDCTTSTHQVAVAIAHLTVLLQQGWTEDKAQPRVLEALVAATCDAARACSHGLGECCDSETAAVTAFAVSNLAALSGARVELVRQGAISVLANWLEARPLSELHRHASSAAQQLAGAGDEGKAGPSGYLEMRDEDVFARGWLDAKLTDASLGLLKALSGLTQDDSAVAAVRKQTITALSELSKRPPNRRAVVEAGGSYALLHSLRRCVSDLSAPARRHEAADLACRACTALAAIALEPSPSGDRVSADLVDGDVLTPVVACLALAAPRSPLRLAAARLAARVSEDDLDAKRSLAFFQGGGLGDMEIQPVDALLVLGGGLDHSDDGGSIQKPQTPRWGRGRSESVPQEHEPGAFRRPDAREAAHVAYALANLAARPDPASKLLWERGALPVLLQLHRSPRAPLRARAMRALASLAAPLVAHPARDQDRDVDDHASAAAAVTVAKAALATLRDEDTSNDTETQAFRKEATYEAARCVKNLAFAAPLRAALVAGSLKRLLAVAVGGCAEPRLKALAEATLVALGLEGGAADLELCGNDARLLEEWVEMRASLEAQRGLEQDYGRALKDAWSPGEDLSDDGSDEEPTSEKPAPLDVFAGKLREVLLNPHGAALKLAELKAGGLFRCTSVDPYDERVVSEPQRPRSPISKPSPLAPTALVARLSSAPGTPLPSTPLAQEGQNSEKLFRHVRSTSSASNTVEDEEESFVTAATRLPRWWASERRARQSSDETTPPPTPLATRKRRRRAADRGVTSKDVQVFLERHFPSVLQRQQVAPFSHPGCSDSWLRALALPRRQYFSFRREARVLGKLLEQDGHSKYGAVFRDSTFAGEFCESLGSFLARQPKVSSLAFVASLGGLPGAALDDSTTVGLFHQNPQPNESAQRTTALAYLVGALPLSVESVTLDRALGRDGLQILGILLRTAEERRRAALRDNNMSIAGPAPSLLAVRGHDHLQPDDFASLALYVGACVNESSTRLRCLIALDLHGNRLGDATAAAFVRALDRDDSPIQALDLGANSLGPAKATLDALIGKQDDDRDVPPKRGCVLCRGTLRTLSLAANSLGPRPAARLLRALGERSPAPSLRSLSLKHSSFGPPCGLGALASLATALKRVAAKGALEDLDLDGCRLQPDAAREILSGLRERAGDDAYAEASGERLNGLTFVRLSEGNQVHREDALAISKELRRARARSAARFPVQPAPIPEKENPPPPPPHVPMKSSPAIVRSEGDLIQRRAASWTAGSPRTVPSIESPRSTATPLVACLFASPLAWQDSHGKLHGIEGLDGDAEREAIAKALEERRSNEDQRERVIVDFRAATTEALQAALTSGVRVLHYSGHGHPQCLTFEDGRGGLQPVPPRRLEALVRPRPPALAVVCACHSLRAAQALVAAGVKHVVAVSLDEPLLDAAAVAFTRAFYHALSVGDSVRRAFDGGVEAVAASPRVGPDWASKFELLPEDGDHTAKVLPRSLMRRKVLVPAPPPGPPPRWPPRATLSQNAPRPPEDFLGREVDAFKVLDALLARRRRFVSLVGPVGVGKSALAAFVAEYVDARALFRAVVFLKVDSNASRESLDALLTASLLDAFFDDDGEGKTLLVLDGGADNGEVKRFLAAALDARDRLVVLSTRKVGLDRPSEHEVPLGPLDLSNAARLFARQCPRLHTASDRRRFHALVTSADLQGAHSVILDALLGGLPGAIVAAAFRASREDLEGLLAVARESGSAHVVAVGDHPLLAGHNTPL</sequence>
<feature type="region of interest" description="Disordered" evidence="2">
    <location>
        <begin position="562"/>
        <end position="593"/>
    </location>
</feature>
<evidence type="ECO:0008006" key="5">
    <source>
        <dbReference type="Google" id="ProtNLM"/>
    </source>
</evidence>
<dbReference type="SUPFAM" id="SSF52047">
    <property type="entry name" value="RNI-like"/>
    <property type="match status" value="1"/>
</dbReference>
<dbReference type="InterPro" id="IPR016024">
    <property type="entry name" value="ARM-type_fold"/>
</dbReference>
<dbReference type="PANTHER" id="PTHR24114:SF2">
    <property type="entry name" value="F-BOX DOMAIN-CONTAINING PROTEIN-RELATED"/>
    <property type="match status" value="1"/>
</dbReference>
<dbReference type="InterPro" id="IPR027417">
    <property type="entry name" value="P-loop_NTPase"/>
</dbReference>
<dbReference type="Gene3D" id="3.40.50.300">
    <property type="entry name" value="P-loop containing nucleotide triphosphate hydrolases"/>
    <property type="match status" value="1"/>
</dbReference>
<feature type="compositionally biased region" description="Acidic residues" evidence="2">
    <location>
        <begin position="812"/>
        <end position="822"/>
    </location>
</feature>
<dbReference type="SMART" id="SM00368">
    <property type="entry name" value="LRR_RI"/>
    <property type="match status" value="4"/>
</dbReference>
<dbReference type="Gene3D" id="1.25.10.10">
    <property type="entry name" value="Leucine-rich Repeat Variant"/>
    <property type="match status" value="2"/>
</dbReference>
<feature type="region of interest" description="Disordered" evidence="2">
    <location>
        <begin position="1426"/>
        <end position="1452"/>
    </location>
</feature>
<feature type="compositionally biased region" description="Basic and acidic residues" evidence="2">
    <location>
        <begin position="579"/>
        <end position="593"/>
    </location>
</feature>
<dbReference type="InterPro" id="IPR052394">
    <property type="entry name" value="LRR-containing"/>
</dbReference>
<evidence type="ECO:0000313" key="3">
    <source>
        <dbReference type="EMBL" id="CAH0369695.1"/>
    </source>
</evidence>
<dbReference type="EMBL" id="CAKKNE010000002">
    <property type="protein sequence ID" value="CAH0369695.1"/>
    <property type="molecule type" value="Genomic_DNA"/>
</dbReference>